<reference evidence="1 2" key="2">
    <citation type="submission" date="2020-03" db="EMBL/GenBank/DDBJ databases">
        <authorList>
            <person name="Ichikawa N."/>
            <person name="Kimura A."/>
            <person name="Kitahashi Y."/>
            <person name="Uohara A."/>
        </authorList>
    </citation>
    <scope>NUCLEOTIDE SEQUENCE [LARGE SCALE GENOMIC DNA]</scope>
    <source>
        <strain evidence="1 2">NBRC 105367</strain>
    </source>
</reference>
<dbReference type="InterPro" id="IPR016181">
    <property type="entry name" value="Acyl_CoA_acyltransferase"/>
</dbReference>
<protein>
    <recommendedName>
        <fullName evidence="3">N-acetyltransferase domain-containing protein</fullName>
    </recommendedName>
</protein>
<evidence type="ECO:0008006" key="3">
    <source>
        <dbReference type="Google" id="ProtNLM"/>
    </source>
</evidence>
<proteinExistence type="predicted"/>
<dbReference type="SUPFAM" id="SSF55729">
    <property type="entry name" value="Acyl-CoA N-acyltransferases (Nat)"/>
    <property type="match status" value="1"/>
</dbReference>
<reference evidence="1 2" key="1">
    <citation type="submission" date="2020-03" db="EMBL/GenBank/DDBJ databases">
        <title>Whole genome shotgun sequence of Phytohabitans suffuscus NBRC 105367.</title>
        <authorList>
            <person name="Komaki H."/>
            <person name="Tamura T."/>
        </authorList>
    </citation>
    <scope>NUCLEOTIDE SEQUENCE [LARGE SCALE GENOMIC DNA]</scope>
    <source>
        <strain evidence="1 2">NBRC 105367</strain>
    </source>
</reference>
<sequence length="185" mass="21442">MRIETHEVLPEAVLDEAWRLYAEAFEELRTVAVQRHVLTRAEFDEHMADQRVHKYLVRHPDEEHLAALSTITNDLDAVPLISPDYFRHRWPAQYAERRIWYVTFNAIHPDHRGSGIFELIVEAMRQVVVGSPEQPGIVGLDFCRRNEERYKLPQAIGGALGRLGSVRSHRLDTQAYWCYELPAAS</sequence>
<name>A0A6F8YN83_9ACTN</name>
<gene>
    <name evidence="1" type="ORF">Psuf_048850</name>
</gene>
<dbReference type="AlphaFoldDB" id="A0A6F8YN83"/>
<dbReference type="KEGG" id="psuu:Psuf_048850"/>
<accession>A0A6F8YN83</accession>
<evidence type="ECO:0000313" key="2">
    <source>
        <dbReference type="Proteomes" id="UP000503011"/>
    </source>
</evidence>
<dbReference type="Proteomes" id="UP000503011">
    <property type="component" value="Chromosome"/>
</dbReference>
<dbReference type="RefSeq" id="WP_173159051.1">
    <property type="nucleotide sequence ID" value="NZ_AP022871.1"/>
</dbReference>
<dbReference type="EMBL" id="AP022871">
    <property type="protein sequence ID" value="BCB87572.1"/>
    <property type="molecule type" value="Genomic_DNA"/>
</dbReference>
<keyword evidence="2" id="KW-1185">Reference proteome</keyword>
<organism evidence="1 2">
    <name type="scientific">Phytohabitans suffuscus</name>
    <dbReference type="NCBI Taxonomy" id="624315"/>
    <lineage>
        <taxon>Bacteria</taxon>
        <taxon>Bacillati</taxon>
        <taxon>Actinomycetota</taxon>
        <taxon>Actinomycetes</taxon>
        <taxon>Micromonosporales</taxon>
        <taxon>Micromonosporaceae</taxon>
    </lineage>
</organism>
<evidence type="ECO:0000313" key="1">
    <source>
        <dbReference type="EMBL" id="BCB87572.1"/>
    </source>
</evidence>